<reference evidence="4 5" key="1">
    <citation type="journal article" date="2016" name="Genome Biol. Evol.">
        <title>Divergent and convergent evolution of fungal pathogenicity.</title>
        <authorList>
            <person name="Shang Y."/>
            <person name="Xiao G."/>
            <person name="Zheng P."/>
            <person name="Cen K."/>
            <person name="Zhan S."/>
            <person name="Wang C."/>
        </authorList>
    </citation>
    <scope>NUCLEOTIDE SEQUENCE [LARGE SCALE GENOMIC DNA]</scope>
    <source>
        <strain evidence="4 5">RCEF 4871</strain>
    </source>
</reference>
<feature type="compositionally biased region" description="Polar residues" evidence="2">
    <location>
        <begin position="311"/>
        <end position="326"/>
    </location>
</feature>
<dbReference type="STRING" id="1081105.A0A167ET83"/>
<sequence length="631" mass="69185">MIYQSTSNISNYHPHKQSHQNLYKLHHSHQCRDDTDFNNELPVLDFDFLEKHLPLEEDPEALQSFQDYLTRPMQSDSWGGLAQPTPKIRRFSHQRESSLSSLGSTGPASPYAQNTSNPHIAISDPALEGLSEMTSQDFTNNQPSPYYQLAKPMGQGSYQTYHHMDGTISEMAYPVALSGLGKGPRMDKGLLPAAELAAAYSESYPASAASSGAGDSPVTPAVGDSDRKIRRNNGNVPTTPVLLHIAASDPASDSTDFGQMPKLDRTMTDVYGDELYNPNFTITAASSPQPHSVASTGSDVFSQRINAANHQHLSATHSPASTTSRARSPFRTGSPFATPSSRHFKYSQSSKEKEQQSGRLHSHVENAGEPETPKTISPKDAVLEFNESDADGVFPLFPQDPSGFQVDDLPKTVPTSQHTGLYMGSDMGSVHSTDQFECLPSQLPTGIQVPQQYPFIARPKTSHDTPPPRLSSSGASSVVSGGNTPAPRPRPTSRGAEGGTYTCTYHGCTMRFETPTLLQKHKREGHRQPQALSATQVQDLGMMSNMANTQAGPHRCERINPSTGKPCNTVFSRPYDLTRHEDTIHNARKQKVRCTLCTEEKTFSRADALTRHYRVCHPDMELPVKGNRRSQ</sequence>
<protein>
    <submittedName>
        <fullName evidence="4">26S proteasome regulatory subunit-like protein</fullName>
    </submittedName>
</protein>
<feature type="region of interest" description="Disordered" evidence="2">
    <location>
        <begin position="90"/>
        <end position="122"/>
    </location>
</feature>
<evidence type="ECO:0000313" key="4">
    <source>
        <dbReference type="EMBL" id="OAA44365.1"/>
    </source>
</evidence>
<dbReference type="InterPro" id="IPR013087">
    <property type="entry name" value="Znf_C2H2_type"/>
</dbReference>
<keyword evidence="1" id="KW-0863">Zinc-finger</keyword>
<dbReference type="Gene3D" id="3.30.160.60">
    <property type="entry name" value="Classic Zinc Finger"/>
    <property type="match status" value="1"/>
</dbReference>
<dbReference type="OMA" id="YPFIAHP"/>
<dbReference type="InterPro" id="IPR051061">
    <property type="entry name" value="Zinc_finger_trans_reg"/>
</dbReference>
<feature type="region of interest" description="Disordered" evidence="2">
    <location>
        <begin position="206"/>
        <end position="237"/>
    </location>
</feature>
<accession>A0A167ET83</accession>
<proteinExistence type="predicted"/>
<dbReference type="GO" id="GO:0006357">
    <property type="term" value="P:regulation of transcription by RNA polymerase II"/>
    <property type="evidence" value="ECO:0007669"/>
    <property type="project" value="TreeGrafter"/>
</dbReference>
<name>A0A167ET83_METRR</name>
<keyword evidence="5" id="KW-1185">Reference proteome</keyword>
<gene>
    <name evidence="4" type="ORF">NOR_04093</name>
</gene>
<dbReference type="PANTHER" id="PTHR46179:SF19">
    <property type="entry name" value="C2H2 FINGER DOMAIN TRANSCRIPTION FACTOR (EUROFUNG)-RELATED"/>
    <property type="match status" value="1"/>
</dbReference>
<dbReference type="PANTHER" id="PTHR46179">
    <property type="entry name" value="ZINC FINGER PROTEIN"/>
    <property type="match status" value="1"/>
</dbReference>
<evidence type="ECO:0000313" key="5">
    <source>
        <dbReference type="Proteomes" id="UP000243498"/>
    </source>
</evidence>
<dbReference type="OrthoDB" id="7295497at2759"/>
<organism evidence="4 5">
    <name type="scientific">Metarhizium rileyi (strain RCEF 4871)</name>
    <name type="common">Nomuraea rileyi</name>
    <dbReference type="NCBI Taxonomy" id="1649241"/>
    <lineage>
        <taxon>Eukaryota</taxon>
        <taxon>Fungi</taxon>
        <taxon>Dikarya</taxon>
        <taxon>Ascomycota</taxon>
        <taxon>Pezizomycotina</taxon>
        <taxon>Sordariomycetes</taxon>
        <taxon>Hypocreomycetidae</taxon>
        <taxon>Hypocreales</taxon>
        <taxon>Clavicipitaceae</taxon>
        <taxon>Metarhizium</taxon>
    </lineage>
</organism>
<dbReference type="PROSITE" id="PS00028">
    <property type="entry name" value="ZINC_FINGER_C2H2_1"/>
    <property type="match status" value="1"/>
</dbReference>
<evidence type="ECO:0000256" key="2">
    <source>
        <dbReference type="SAM" id="MobiDB-lite"/>
    </source>
</evidence>
<feature type="region of interest" description="Disordered" evidence="2">
    <location>
        <begin position="457"/>
        <end position="499"/>
    </location>
</feature>
<dbReference type="AlphaFoldDB" id="A0A167ET83"/>
<dbReference type="PROSITE" id="PS50157">
    <property type="entry name" value="ZINC_FINGER_C2H2_2"/>
    <property type="match status" value="2"/>
</dbReference>
<evidence type="ECO:0000259" key="3">
    <source>
        <dbReference type="PROSITE" id="PS50157"/>
    </source>
</evidence>
<dbReference type="GO" id="GO:0008270">
    <property type="term" value="F:zinc ion binding"/>
    <property type="evidence" value="ECO:0007669"/>
    <property type="project" value="UniProtKB-KW"/>
</dbReference>
<evidence type="ECO:0000256" key="1">
    <source>
        <dbReference type="PROSITE-ProRule" id="PRU00042"/>
    </source>
</evidence>
<feature type="domain" description="C2H2-type" evidence="3">
    <location>
        <begin position="501"/>
        <end position="531"/>
    </location>
</feature>
<dbReference type="SMART" id="SM00355">
    <property type="entry name" value="ZnF_C2H2"/>
    <property type="match status" value="3"/>
</dbReference>
<keyword evidence="1" id="KW-0479">Metal-binding</keyword>
<feature type="compositionally biased region" description="Basic and acidic residues" evidence="2">
    <location>
        <begin position="350"/>
        <end position="366"/>
    </location>
</feature>
<comment type="caution">
    <text evidence="4">The sequence shown here is derived from an EMBL/GenBank/DDBJ whole genome shotgun (WGS) entry which is preliminary data.</text>
</comment>
<feature type="domain" description="C2H2-type" evidence="3">
    <location>
        <begin position="554"/>
        <end position="590"/>
    </location>
</feature>
<feature type="compositionally biased region" description="Low complexity" evidence="2">
    <location>
        <begin position="471"/>
        <end position="482"/>
    </location>
</feature>
<dbReference type="EMBL" id="AZHC01000010">
    <property type="protein sequence ID" value="OAA44365.1"/>
    <property type="molecule type" value="Genomic_DNA"/>
</dbReference>
<dbReference type="Proteomes" id="UP000243498">
    <property type="component" value="Unassembled WGS sequence"/>
</dbReference>
<feature type="region of interest" description="Disordered" evidence="2">
    <location>
        <begin position="311"/>
        <end position="378"/>
    </location>
</feature>
<dbReference type="GO" id="GO:0005634">
    <property type="term" value="C:nucleus"/>
    <property type="evidence" value="ECO:0007669"/>
    <property type="project" value="TreeGrafter"/>
</dbReference>
<keyword evidence="1" id="KW-0862">Zinc</keyword>
<feature type="compositionally biased region" description="Polar residues" evidence="2">
    <location>
        <begin position="97"/>
        <end position="118"/>
    </location>
</feature>